<accession>A0ABY8F3N3</accession>
<reference evidence="1 2" key="1">
    <citation type="submission" date="2023-03" db="EMBL/GenBank/DDBJ databases">
        <title>Roseibium porphyridii sp. nov. and Roseibium rhodosorbium sp. nov. isolated from marine algae, Porphyridium cruentum and Rhodosorus marinus, respectively.</title>
        <authorList>
            <person name="Lee M.W."/>
            <person name="Choi B.J."/>
            <person name="Lee J.K."/>
            <person name="Choi D.G."/>
            <person name="Baek J.H."/>
            <person name="Bayburt H."/>
            <person name="Kim J.M."/>
            <person name="Han D.M."/>
            <person name="Kim K.H."/>
            <person name="Jeon C.O."/>
        </authorList>
    </citation>
    <scope>NUCLEOTIDE SEQUENCE [LARGE SCALE GENOMIC DNA]</scope>
    <source>
        <strain evidence="1 2">KMA01</strain>
    </source>
</reference>
<proteinExistence type="predicted"/>
<organism evidence="1 2">
    <name type="scientific">Roseibium porphyridii</name>
    <dbReference type="NCBI Taxonomy" id="2866279"/>
    <lineage>
        <taxon>Bacteria</taxon>
        <taxon>Pseudomonadati</taxon>
        <taxon>Pseudomonadota</taxon>
        <taxon>Alphaproteobacteria</taxon>
        <taxon>Hyphomicrobiales</taxon>
        <taxon>Stappiaceae</taxon>
        <taxon>Roseibium</taxon>
    </lineage>
</organism>
<sequence length="68" mass="7673">MAHSLFEPAPKPLGERFWRRVIEFNINGSQQPETGSHTAPELTAQVRSLDARGRQQFLQAAFAIKPIK</sequence>
<keyword evidence="2" id="KW-1185">Reference proteome</keyword>
<gene>
    <name evidence="1" type="ORF">K1718_01395</name>
</gene>
<dbReference type="EMBL" id="CP120863">
    <property type="protein sequence ID" value="WFE90029.1"/>
    <property type="molecule type" value="Genomic_DNA"/>
</dbReference>
<dbReference type="Proteomes" id="UP001209803">
    <property type="component" value="Chromosome"/>
</dbReference>
<name>A0ABY8F3N3_9HYPH</name>
<evidence type="ECO:0000313" key="2">
    <source>
        <dbReference type="Proteomes" id="UP001209803"/>
    </source>
</evidence>
<evidence type="ECO:0000313" key="1">
    <source>
        <dbReference type="EMBL" id="WFE90029.1"/>
    </source>
</evidence>
<dbReference type="RefSeq" id="WP_152499047.1">
    <property type="nucleotide sequence ID" value="NZ_CP120863.1"/>
</dbReference>
<protein>
    <submittedName>
        <fullName evidence="1">Uncharacterized protein</fullName>
    </submittedName>
</protein>